<dbReference type="WBParaSite" id="Hba_09661">
    <property type="protein sequence ID" value="Hba_09661"/>
    <property type="gene ID" value="Hba_09661"/>
</dbReference>
<feature type="domain" description="VWFD" evidence="2">
    <location>
        <begin position="419"/>
        <end position="591"/>
    </location>
</feature>
<evidence type="ECO:0000256" key="1">
    <source>
        <dbReference type="ARBA" id="ARBA00022729"/>
    </source>
</evidence>
<dbReference type="InterPro" id="IPR015819">
    <property type="entry name" value="Lipid_transp_b-sht_shell"/>
</dbReference>
<keyword evidence="3" id="KW-1185">Reference proteome</keyword>
<dbReference type="InterPro" id="IPR050733">
    <property type="entry name" value="Vitellogenin/Apolipophorin"/>
</dbReference>
<dbReference type="GO" id="GO:0005319">
    <property type="term" value="F:lipid transporter activity"/>
    <property type="evidence" value="ECO:0007669"/>
    <property type="project" value="InterPro"/>
</dbReference>
<name>A0A1I7WWX0_HETBA</name>
<dbReference type="Pfam" id="PF00094">
    <property type="entry name" value="VWD"/>
    <property type="match status" value="1"/>
</dbReference>
<sequence length="596" mass="68318">MPTVGSVQGYLKMEFMPKNSVHFDGLRLRLVVKPFVASTNVVKVEVTSPIFNSGHIAHFQSRPVTFVRVWKKTTRTYPESVERTIFLQDTEYPISTFDRDYFEHYGLKVAVSGSIRQPIFPLTANLPKPILIGENMIDVTIEPTHDSPTEYVFQIKADAFQPVERFESRISTISFNGEYKDEDDNKRRVSFNTYLRNLNVDKAYKHRISLKAKTTGNHMNHEAQVDISSVCDVQVQFCRFQIDARRTPISGENRRWELTAVAQTLYPEVPSTLSNLYDQLQQQFHGLLTTRWGSDDKNTVNVRVQGEQSRETKKWMENVLSNRDVLVEEQRLTEASKLNVYNAAIDYDVAKNKEGHAELKLSIEPETRSTFNMTIETATERLILEDLKMPITLPTGNIRSYARGSHDVQTVLDKLIKEQRAECVVKTHEIRTFDNLFFKAPISSCYSVLAKDCSSENPRFAVLIKKLSKSSGQKKLKIISRQNVIEIQLLREQLVAEVDGNNVNDEKNMQNYGIIKKSDQLYMVDIGDVLVTFDGYQAKIQLSPLFKNKQCGICGHYDGEEMNDFRGADNVETSSIEKFHRSFVAEDEDCEEEDPE</sequence>
<dbReference type="Proteomes" id="UP000095283">
    <property type="component" value="Unplaced"/>
</dbReference>
<keyword evidence="1" id="KW-0732">Signal</keyword>
<dbReference type="AlphaFoldDB" id="A0A1I7WWX0"/>
<evidence type="ECO:0000313" key="4">
    <source>
        <dbReference type="WBParaSite" id="Hba_09661"/>
    </source>
</evidence>
<dbReference type="InterPro" id="IPR001846">
    <property type="entry name" value="VWF_type-D"/>
</dbReference>
<dbReference type="PANTHER" id="PTHR23345:SF15">
    <property type="entry name" value="VITELLOGENIN 1-RELATED"/>
    <property type="match status" value="1"/>
</dbReference>
<accession>A0A1I7WWX0</accession>
<evidence type="ECO:0000313" key="3">
    <source>
        <dbReference type="Proteomes" id="UP000095283"/>
    </source>
</evidence>
<dbReference type="SMART" id="SM00216">
    <property type="entry name" value="VWD"/>
    <property type="match status" value="1"/>
</dbReference>
<evidence type="ECO:0000259" key="2">
    <source>
        <dbReference type="PROSITE" id="PS51233"/>
    </source>
</evidence>
<dbReference type="PANTHER" id="PTHR23345">
    <property type="entry name" value="VITELLOGENIN-RELATED"/>
    <property type="match status" value="1"/>
</dbReference>
<protein>
    <submittedName>
        <fullName evidence="4">VWFD domain-containing protein</fullName>
    </submittedName>
</protein>
<organism evidence="3 4">
    <name type="scientific">Heterorhabditis bacteriophora</name>
    <name type="common">Entomopathogenic nematode worm</name>
    <dbReference type="NCBI Taxonomy" id="37862"/>
    <lineage>
        <taxon>Eukaryota</taxon>
        <taxon>Metazoa</taxon>
        <taxon>Ecdysozoa</taxon>
        <taxon>Nematoda</taxon>
        <taxon>Chromadorea</taxon>
        <taxon>Rhabditida</taxon>
        <taxon>Rhabditina</taxon>
        <taxon>Rhabditomorpha</taxon>
        <taxon>Strongyloidea</taxon>
        <taxon>Heterorhabditidae</taxon>
        <taxon>Heterorhabditis</taxon>
    </lineage>
</organism>
<dbReference type="SUPFAM" id="SSF56968">
    <property type="entry name" value="Lipovitellin-phosvitin complex, beta-sheet shell regions"/>
    <property type="match status" value="1"/>
</dbReference>
<proteinExistence type="predicted"/>
<dbReference type="PROSITE" id="PS51233">
    <property type="entry name" value="VWFD"/>
    <property type="match status" value="1"/>
</dbReference>
<reference evidence="4" key="1">
    <citation type="submission" date="2016-11" db="UniProtKB">
        <authorList>
            <consortium name="WormBaseParasite"/>
        </authorList>
    </citation>
    <scope>IDENTIFICATION</scope>
</reference>